<dbReference type="PRINTS" id="PR01232">
    <property type="entry name" value="NAHCO3TRSPRT"/>
</dbReference>
<gene>
    <name evidence="13" type="ORF">MEDL_56177</name>
</gene>
<evidence type="ECO:0000259" key="11">
    <source>
        <dbReference type="Pfam" id="PF00955"/>
    </source>
</evidence>
<evidence type="ECO:0000313" key="14">
    <source>
        <dbReference type="Proteomes" id="UP000683360"/>
    </source>
</evidence>
<keyword evidence="8 9" id="KW-0472">Membrane</keyword>
<evidence type="ECO:0000256" key="8">
    <source>
        <dbReference type="ARBA" id="ARBA00023136"/>
    </source>
</evidence>
<keyword evidence="5 9" id="KW-0812">Transmembrane</keyword>
<comment type="caution">
    <text evidence="13">The sequence shown here is derived from an EMBL/GenBank/DDBJ whole genome shotgun (WGS) entry which is preliminary data.</text>
</comment>
<keyword evidence="3 9" id="KW-0813">Transport</keyword>
<evidence type="ECO:0000256" key="9">
    <source>
        <dbReference type="RuleBase" id="RU362035"/>
    </source>
</evidence>
<organism evidence="13 14">
    <name type="scientific">Mytilus edulis</name>
    <name type="common">Blue mussel</name>
    <dbReference type="NCBI Taxonomy" id="6550"/>
    <lineage>
        <taxon>Eukaryota</taxon>
        <taxon>Metazoa</taxon>
        <taxon>Spiralia</taxon>
        <taxon>Lophotrochozoa</taxon>
        <taxon>Mollusca</taxon>
        <taxon>Bivalvia</taxon>
        <taxon>Autobranchia</taxon>
        <taxon>Pteriomorphia</taxon>
        <taxon>Mytilida</taxon>
        <taxon>Mytiloidea</taxon>
        <taxon>Mytilidae</taxon>
        <taxon>Mytilinae</taxon>
        <taxon>Mytilus</taxon>
    </lineage>
</organism>
<dbReference type="Gene3D" id="1.10.287.570">
    <property type="entry name" value="Helical hairpin bin"/>
    <property type="match status" value="1"/>
</dbReference>
<evidence type="ECO:0000256" key="4">
    <source>
        <dbReference type="ARBA" id="ARBA00022475"/>
    </source>
</evidence>
<keyword evidence="14" id="KW-1185">Reference proteome</keyword>
<proteinExistence type="inferred from homology"/>
<evidence type="ECO:0000256" key="7">
    <source>
        <dbReference type="ARBA" id="ARBA00023065"/>
    </source>
</evidence>
<feature type="transmembrane region" description="Helical" evidence="9">
    <location>
        <begin position="915"/>
        <end position="936"/>
    </location>
</feature>
<feature type="transmembrane region" description="Helical" evidence="9">
    <location>
        <begin position="559"/>
        <end position="580"/>
    </location>
</feature>
<feature type="transmembrane region" description="Helical" evidence="9">
    <location>
        <begin position="837"/>
        <end position="861"/>
    </location>
</feature>
<keyword evidence="7 9" id="KW-0406">Ion transport</keyword>
<dbReference type="PANTHER" id="PTHR11453">
    <property type="entry name" value="ANION EXCHANGE PROTEIN"/>
    <property type="match status" value="1"/>
</dbReference>
<feature type="transmembrane region" description="Helical" evidence="9">
    <location>
        <begin position="969"/>
        <end position="986"/>
    </location>
</feature>
<dbReference type="GO" id="GO:0005452">
    <property type="term" value="F:solute:inorganic anion antiporter activity"/>
    <property type="evidence" value="ECO:0007669"/>
    <property type="project" value="InterPro"/>
</dbReference>
<dbReference type="Gene3D" id="3.40.930.10">
    <property type="entry name" value="Mannitol-specific EII, Chain A"/>
    <property type="match status" value="1"/>
</dbReference>
<dbReference type="GO" id="GO:0008509">
    <property type="term" value="F:monoatomic anion transmembrane transporter activity"/>
    <property type="evidence" value="ECO:0007669"/>
    <property type="project" value="InterPro"/>
</dbReference>
<dbReference type="AlphaFoldDB" id="A0A8S3UE37"/>
<dbReference type="Pfam" id="PF00955">
    <property type="entry name" value="HCO3_cotransp"/>
    <property type="match status" value="1"/>
</dbReference>
<feature type="region of interest" description="Disordered" evidence="10">
    <location>
        <begin position="394"/>
        <end position="423"/>
    </location>
</feature>
<dbReference type="FunFam" id="1.10.287.570:FF:000001">
    <property type="entry name" value="Anion exchange protein"/>
    <property type="match status" value="1"/>
</dbReference>
<dbReference type="InterPro" id="IPR013769">
    <property type="entry name" value="Band3_cytoplasmic_dom"/>
</dbReference>
<comment type="similarity">
    <text evidence="2 9">Belongs to the anion exchanger (TC 2.A.31) family.</text>
</comment>
<feature type="transmembrane region" description="Helical" evidence="9">
    <location>
        <begin position="478"/>
        <end position="497"/>
    </location>
</feature>
<dbReference type="SUPFAM" id="SSF55804">
    <property type="entry name" value="Phoshotransferase/anion transport protein"/>
    <property type="match status" value="1"/>
</dbReference>
<evidence type="ECO:0000256" key="6">
    <source>
        <dbReference type="ARBA" id="ARBA00022989"/>
    </source>
</evidence>
<dbReference type="Pfam" id="PF07565">
    <property type="entry name" value="Band_3_cyto"/>
    <property type="match status" value="1"/>
</dbReference>
<feature type="region of interest" description="Disordered" evidence="10">
    <location>
        <begin position="1"/>
        <end position="74"/>
    </location>
</feature>
<feature type="domain" description="Band 3 cytoplasmic" evidence="12">
    <location>
        <begin position="90"/>
        <end position="396"/>
    </location>
</feature>
<dbReference type="OrthoDB" id="1735926at2759"/>
<keyword evidence="4" id="KW-1003">Cell membrane</keyword>
<feature type="compositionally biased region" description="Acidic residues" evidence="10">
    <location>
        <begin position="1036"/>
        <end position="1051"/>
    </location>
</feature>
<feature type="transmembrane region" description="Helical" evidence="9">
    <location>
        <begin position="592"/>
        <end position="611"/>
    </location>
</feature>
<feature type="transmembrane region" description="Helical" evidence="9">
    <location>
        <begin position="509"/>
        <end position="527"/>
    </location>
</feature>
<reference evidence="13" key="1">
    <citation type="submission" date="2021-03" db="EMBL/GenBank/DDBJ databases">
        <authorList>
            <person name="Bekaert M."/>
        </authorList>
    </citation>
    <scope>NUCLEOTIDE SEQUENCE</scope>
</reference>
<dbReference type="InterPro" id="IPR011531">
    <property type="entry name" value="HCO3_transpt-like_TM_dom"/>
</dbReference>
<evidence type="ECO:0000259" key="12">
    <source>
        <dbReference type="Pfam" id="PF07565"/>
    </source>
</evidence>
<keyword evidence="6 9" id="KW-1133">Transmembrane helix</keyword>
<feature type="domain" description="Bicarbonate transporter-like transmembrane" evidence="11">
    <location>
        <begin position="445"/>
        <end position="1027"/>
    </location>
</feature>
<feature type="region of interest" description="Disordered" evidence="10">
    <location>
        <begin position="1106"/>
        <end position="1140"/>
    </location>
</feature>
<dbReference type="PANTHER" id="PTHR11453:SF36">
    <property type="entry name" value="ANION EXCHANGE PROTEIN"/>
    <property type="match status" value="1"/>
</dbReference>
<dbReference type="NCBIfam" id="TIGR00834">
    <property type="entry name" value="ae"/>
    <property type="match status" value="1"/>
</dbReference>
<comment type="subcellular location">
    <subcellularLocation>
        <location evidence="1">Basolateral cell membrane</location>
        <topology evidence="1">Multi-pass membrane protein</topology>
    </subcellularLocation>
    <subcellularLocation>
        <location evidence="9">Membrane</location>
        <topology evidence="9">Multi-pass membrane protein</topology>
    </subcellularLocation>
</comment>
<feature type="transmembrane region" description="Helical" evidence="9">
    <location>
        <begin position="710"/>
        <end position="728"/>
    </location>
</feature>
<feature type="region of interest" description="Disordered" evidence="10">
    <location>
        <begin position="1032"/>
        <end position="1056"/>
    </location>
</feature>
<dbReference type="GO" id="GO:0051453">
    <property type="term" value="P:regulation of intracellular pH"/>
    <property type="evidence" value="ECO:0007669"/>
    <property type="project" value="TreeGrafter"/>
</dbReference>
<evidence type="ECO:0000256" key="5">
    <source>
        <dbReference type="ARBA" id="ARBA00022692"/>
    </source>
</evidence>
<feature type="transmembrane region" description="Helical" evidence="9">
    <location>
        <begin position="797"/>
        <end position="816"/>
    </location>
</feature>
<name>A0A8S3UE37_MYTED</name>
<evidence type="ECO:0000256" key="10">
    <source>
        <dbReference type="SAM" id="MobiDB-lite"/>
    </source>
</evidence>
<evidence type="ECO:0000256" key="2">
    <source>
        <dbReference type="ARBA" id="ARBA00010993"/>
    </source>
</evidence>
<feature type="compositionally biased region" description="Basic and acidic residues" evidence="10">
    <location>
        <begin position="12"/>
        <end position="35"/>
    </location>
</feature>
<feature type="compositionally biased region" description="Basic residues" evidence="10">
    <location>
        <begin position="46"/>
        <end position="62"/>
    </location>
</feature>
<evidence type="ECO:0000256" key="3">
    <source>
        <dbReference type="ARBA" id="ARBA00022448"/>
    </source>
</evidence>
<evidence type="ECO:0000256" key="1">
    <source>
        <dbReference type="ARBA" id="ARBA00004554"/>
    </source>
</evidence>
<accession>A0A8S3UE37</accession>
<dbReference type="InterPro" id="IPR003020">
    <property type="entry name" value="HCO3_transpt_euk"/>
</dbReference>
<dbReference type="EMBL" id="CAJPWZ010002726">
    <property type="protein sequence ID" value="CAG2244095.1"/>
    <property type="molecule type" value="Genomic_DNA"/>
</dbReference>
<dbReference type="InterPro" id="IPR003024">
    <property type="entry name" value="Na/HCO3_transpt"/>
</dbReference>
<evidence type="ECO:0000313" key="13">
    <source>
        <dbReference type="EMBL" id="CAG2244095.1"/>
    </source>
</evidence>
<protein>
    <recommendedName>
        <fullName evidence="9">Anion exchange protein</fullName>
    </recommendedName>
</protein>
<dbReference type="Proteomes" id="UP000683360">
    <property type="component" value="Unassembled WGS sequence"/>
</dbReference>
<dbReference type="InterPro" id="IPR016152">
    <property type="entry name" value="PTrfase/Anion_transptr"/>
</dbReference>
<dbReference type="GO" id="GO:0008510">
    <property type="term" value="F:sodium:bicarbonate symporter activity"/>
    <property type="evidence" value="ECO:0007669"/>
    <property type="project" value="TreeGrafter"/>
</dbReference>
<dbReference type="GO" id="GO:0016323">
    <property type="term" value="C:basolateral plasma membrane"/>
    <property type="evidence" value="ECO:0007669"/>
    <property type="project" value="UniProtKB-SubCell"/>
</dbReference>
<feature type="transmembrane region" description="Helical" evidence="9">
    <location>
        <begin position="748"/>
        <end position="766"/>
    </location>
</feature>
<sequence length="1140" mass="128320">MADPPVQVETGVIKDDGMHLGDEDFHAEESQHRLVDPGYIGVRLPSRPRRPKRHHSRKRKSKPKIEATPTSLTPSEQIQALITENEEESHDIFCQLDTLFKLGNESQWREAARWVKYEEDVEDSGNRWSKPHVASLSLHSLFELRSQLLNGAVMLDMDAYHISQVSELLIDNLIANKLLEDTMRDDIKQTILSPHIHAHLKRRKTQADDLGGRKKSIARTFSEIGRSFSKTNTRAPLEDSVSNLKGNPNSVPNMERFQVNGGLKESPSSAKHHAAHHHLNQPFMKKIPDGAEAANIWVGEMDALKYPVTAFIRLSEARPIGDLTEVPLPTRFLFIHLGPPGTAGKCLETGRAISTIMVDEVFREVAYKARNRQDILNGIDEFLDQVTVLPPGEWDPKIRIEPPTTVPSQQGRKENKPQPAGPKEAALIIEEEESHVDPTLVRTGRLFGGLVADIKRKIPWYPSDFKDCLHIQCVASVVYLYLATLTPNVTFGGLLGLATDNYMGTMECILTAALTGILFALFAGQPLNILGSTGPMLVLEMIIYKFCHDQGWEFLPLRAWVGLWSAFFLLIIVAFDLSALVKYITRFTEESFACLIAIIFIVEAFKKLFAITDKHPYNIHPEIPLDYTCGCYHPNFTMPDPNNATLMNTTSQIAYSVIDMTRGMSTAFNQNETDSNVTDYSKFLTKAKCEEEGGKMMGTGCDTIVYHDNVFFLSIILFLFTFGIAWVLKMSKTSRFFPTFVRQYLSDFAVLISILCMVCLDLYLGVPTPKLEVPAKFAPSNPKRGWFINPFHPNNPWWTILVAAGPAIVAVILIFMDQQITAVIVNRKENKLRKGNGYHLDMMVVTVCIVICSLFGLPWYVAATVSALAHIMSLRKETESAAPGEKPTFLGVREQRVTALLVGILSGLSVFMTPILTIIPMPVLYGVFLYMGVAALKGMQLTDRILILLMPTKYQPDHIFLRHVKTTRVHLFTLIQILCLAVLWAIKTTKSISIVFPVMVLGTCFVRKAIEKVFTHDELKWLDDIMPDDSKKKREDEEELKDDDDDDEETESLLGDEKRRLNEMKTIYGQGDKFGGTKTPFAQDRVNITEEVNKTGIWLQVRRDSMPVIRDPDQNNGGLHNRKNGSREKKAAEKTSFFCG</sequence>
<dbReference type="PRINTS" id="PR01231">
    <property type="entry name" value="HCO3TRNSPORT"/>
</dbReference>